<keyword evidence="5" id="KW-0408">Iron</keyword>
<dbReference type="SFLD" id="SFLDG01384">
    <property type="entry name" value="thioether_bond_formation_requi"/>
    <property type="match status" value="1"/>
</dbReference>
<dbReference type="PANTHER" id="PTHR43787">
    <property type="entry name" value="FEMO COFACTOR BIOSYNTHESIS PROTEIN NIFB-RELATED"/>
    <property type="match status" value="1"/>
</dbReference>
<keyword evidence="3" id="KW-0949">S-adenosyl-L-methionine</keyword>
<keyword evidence="6" id="KW-0411">Iron-sulfur</keyword>
<evidence type="ECO:0000313" key="9">
    <source>
        <dbReference type="Proteomes" id="UP000184465"/>
    </source>
</evidence>
<dbReference type="EMBL" id="FRAG01000037">
    <property type="protein sequence ID" value="SHK22450.1"/>
    <property type="molecule type" value="Genomic_DNA"/>
</dbReference>
<evidence type="ECO:0000256" key="5">
    <source>
        <dbReference type="ARBA" id="ARBA00023004"/>
    </source>
</evidence>
<dbReference type="Pfam" id="PF04055">
    <property type="entry name" value="Radical_SAM"/>
    <property type="match status" value="1"/>
</dbReference>
<dbReference type="UniPathway" id="UPA00782"/>
<dbReference type="InterPro" id="IPR058240">
    <property type="entry name" value="rSAM_sf"/>
</dbReference>
<dbReference type="SFLD" id="SFLDG01386">
    <property type="entry name" value="main_SPASM_domain-containing"/>
    <property type="match status" value="1"/>
</dbReference>
<organism evidence="8 9">
    <name type="scientific">Paramaledivibacter caminithermalis (strain DSM 15212 / CIP 107654 / DViRD3)</name>
    <name type="common">Clostridium caminithermale</name>
    <dbReference type="NCBI Taxonomy" id="1121301"/>
    <lineage>
        <taxon>Bacteria</taxon>
        <taxon>Bacillati</taxon>
        <taxon>Bacillota</taxon>
        <taxon>Clostridia</taxon>
        <taxon>Peptostreptococcales</taxon>
        <taxon>Caminicellaceae</taxon>
        <taxon>Paramaledivibacter</taxon>
    </lineage>
</organism>
<dbReference type="InterPro" id="IPR013785">
    <property type="entry name" value="Aldolase_TIM"/>
</dbReference>
<reference evidence="8 9" key="1">
    <citation type="submission" date="2016-11" db="EMBL/GenBank/DDBJ databases">
        <authorList>
            <person name="Jaros S."/>
            <person name="Januszkiewicz K."/>
            <person name="Wedrychowicz H."/>
        </authorList>
    </citation>
    <scope>NUCLEOTIDE SEQUENCE [LARGE SCALE GENOMIC DNA]</scope>
    <source>
        <strain evidence="8 9">DSM 15212</strain>
    </source>
</reference>
<dbReference type="RefSeq" id="WP_073150988.1">
    <property type="nucleotide sequence ID" value="NZ_FRAG01000037.1"/>
</dbReference>
<evidence type="ECO:0000256" key="2">
    <source>
        <dbReference type="ARBA" id="ARBA00022485"/>
    </source>
</evidence>
<dbReference type="SFLD" id="SFLDG01067">
    <property type="entry name" value="SPASM/twitch_domain_containing"/>
    <property type="match status" value="1"/>
</dbReference>
<comment type="cofactor">
    <cofactor evidence="1">
        <name>[4Fe-4S] cluster</name>
        <dbReference type="ChEBI" id="CHEBI:49883"/>
    </cofactor>
</comment>
<proteinExistence type="predicted"/>
<dbReference type="InterPro" id="IPR007197">
    <property type="entry name" value="rSAM"/>
</dbReference>
<keyword evidence="2" id="KW-0004">4Fe-4S</keyword>
<dbReference type="InterPro" id="IPR023885">
    <property type="entry name" value="4Fe4S-binding_SPASM_dom"/>
</dbReference>
<feature type="domain" description="Radical SAM core" evidence="7">
    <location>
        <begin position="81"/>
        <end position="317"/>
    </location>
</feature>
<dbReference type="PROSITE" id="PS51918">
    <property type="entry name" value="RADICAL_SAM"/>
    <property type="match status" value="1"/>
</dbReference>
<evidence type="ECO:0000313" key="8">
    <source>
        <dbReference type="EMBL" id="SHK22450.1"/>
    </source>
</evidence>
<sequence>MKFSRYNLFIPIERTEDKVILFNTLHGETFIIDKKVKNIIEKGEVEKLDSDTIKIYKEKNILIDDNVDELKYFEYYHNKLKFTSDILHVTVLLTWECNLKCVYCYEGAGEIKNNRMTPDTLNNVIDFIKSQAEHRKVKSIHLNLFGGEPLINFDAGKKLLEEINKFCEETGKKLYSGIITNGTLINDEIIDILKNYNCQTIQITLDGTKEIHDNRRMFKGGQGSFDIIIKNLQKISQRNDIVKPLIRINIDKTNIDNVYELLDLLKEYGLTSCRIDFGIVRGETKACSSYSGYCFSEEDLGDILDELWKAAEERGFRMYLKPAKKWIYCGLYSDSAFSIAPTGDLYKCWEQVGEEEHKIAVIGEKGETQDISFTYYNWMARNPLNTPECRGCIYLPACGGGCGAISYNHYSTYDAPGCFKVKGVIEKQILKYFKGKLDYICNKKNA</sequence>
<dbReference type="PANTHER" id="PTHR43787:SF3">
    <property type="entry name" value="ARYLSULFATASE REGULATORY PROTEIN"/>
    <property type="match status" value="1"/>
</dbReference>
<dbReference type="AlphaFoldDB" id="A0A1M6QQS3"/>
<name>A0A1M6QQS3_PARC5</name>
<dbReference type="SFLD" id="SFLDS00029">
    <property type="entry name" value="Radical_SAM"/>
    <property type="match status" value="1"/>
</dbReference>
<dbReference type="InterPro" id="IPR023867">
    <property type="entry name" value="Sulphatase_maturase_rSAM"/>
</dbReference>
<dbReference type="Proteomes" id="UP000184465">
    <property type="component" value="Unassembled WGS sequence"/>
</dbReference>
<evidence type="ECO:0000256" key="3">
    <source>
        <dbReference type="ARBA" id="ARBA00022691"/>
    </source>
</evidence>
<evidence type="ECO:0000256" key="6">
    <source>
        <dbReference type="ARBA" id="ARBA00023014"/>
    </source>
</evidence>
<evidence type="ECO:0000256" key="1">
    <source>
        <dbReference type="ARBA" id="ARBA00001966"/>
    </source>
</evidence>
<protein>
    <recommendedName>
        <fullName evidence="7">Radical SAM core domain-containing protein</fullName>
    </recommendedName>
</protein>
<dbReference type="Gene3D" id="3.20.20.70">
    <property type="entry name" value="Aldolase class I"/>
    <property type="match status" value="1"/>
</dbReference>
<gene>
    <name evidence="8" type="ORF">SAMN02745912_02679</name>
</gene>
<dbReference type="STRING" id="1121301.SAMN02745912_02679"/>
<evidence type="ECO:0000256" key="4">
    <source>
        <dbReference type="ARBA" id="ARBA00022723"/>
    </source>
</evidence>
<keyword evidence="9" id="KW-1185">Reference proteome</keyword>
<accession>A0A1M6QQS3</accession>
<dbReference type="GO" id="GO:0016491">
    <property type="term" value="F:oxidoreductase activity"/>
    <property type="evidence" value="ECO:0007669"/>
    <property type="project" value="InterPro"/>
</dbReference>
<evidence type="ECO:0000259" key="7">
    <source>
        <dbReference type="PROSITE" id="PS51918"/>
    </source>
</evidence>
<dbReference type="SUPFAM" id="SSF102114">
    <property type="entry name" value="Radical SAM enzymes"/>
    <property type="match status" value="1"/>
</dbReference>
<dbReference type="NCBIfam" id="TIGR04085">
    <property type="entry name" value="rSAM_more_4Fe4S"/>
    <property type="match status" value="1"/>
</dbReference>
<dbReference type="OrthoDB" id="9808591at2"/>
<dbReference type="CDD" id="cd01335">
    <property type="entry name" value="Radical_SAM"/>
    <property type="match status" value="1"/>
</dbReference>
<dbReference type="NCBIfam" id="NF038107">
    <property type="entry name" value="rSAM_NF038107"/>
    <property type="match status" value="1"/>
</dbReference>
<keyword evidence="4" id="KW-0479">Metal-binding</keyword>
<dbReference type="GO" id="GO:0051539">
    <property type="term" value="F:4 iron, 4 sulfur cluster binding"/>
    <property type="evidence" value="ECO:0007669"/>
    <property type="project" value="UniProtKB-KW"/>
</dbReference>
<dbReference type="GO" id="GO:0046872">
    <property type="term" value="F:metal ion binding"/>
    <property type="evidence" value="ECO:0007669"/>
    <property type="project" value="UniProtKB-KW"/>
</dbReference>